<keyword evidence="2" id="KW-0805">Transcription regulation</keyword>
<protein>
    <submittedName>
        <fullName evidence="7">LysR family transcriptional regulator</fullName>
    </submittedName>
</protein>
<dbReference type="PROSITE" id="PS50931">
    <property type="entry name" value="HTH_LYSR"/>
    <property type="match status" value="1"/>
</dbReference>
<dbReference type="Gene3D" id="3.40.190.10">
    <property type="entry name" value="Periplasmic binding protein-like II"/>
    <property type="match status" value="2"/>
</dbReference>
<evidence type="ECO:0000256" key="1">
    <source>
        <dbReference type="ARBA" id="ARBA00009437"/>
    </source>
</evidence>
<proteinExistence type="inferred from homology"/>
<dbReference type="PANTHER" id="PTHR30346">
    <property type="entry name" value="TRANSCRIPTIONAL DUAL REGULATOR HCAR-RELATED"/>
    <property type="match status" value="1"/>
</dbReference>
<dbReference type="Gene3D" id="1.10.10.10">
    <property type="entry name" value="Winged helix-like DNA-binding domain superfamily/Winged helix DNA-binding domain"/>
    <property type="match status" value="1"/>
</dbReference>
<feature type="domain" description="HTH lysR-type" evidence="6">
    <location>
        <begin position="2"/>
        <end position="59"/>
    </location>
</feature>
<reference evidence="8" key="1">
    <citation type="journal article" date="2019" name="Int. J. Syst. Evol. Microbiol.">
        <title>The Global Catalogue of Microorganisms (GCM) 10K type strain sequencing project: providing services to taxonomists for standard genome sequencing and annotation.</title>
        <authorList>
            <consortium name="The Broad Institute Genomics Platform"/>
            <consortium name="The Broad Institute Genome Sequencing Center for Infectious Disease"/>
            <person name="Wu L."/>
            <person name="Ma J."/>
        </authorList>
    </citation>
    <scope>NUCLEOTIDE SEQUENCE [LARGE SCALE GENOMIC DNA]</scope>
    <source>
        <strain evidence="8">JCM 17939</strain>
    </source>
</reference>
<organism evidence="7 8">
    <name type="scientific">Actinoallomurus vinaceus</name>
    <dbReference type="NCBI Taxonomy" id="1080074"/>
    <lineage>
        <taxon>Bacteria</taxon>
        <taxon>Bacillati</taxon>
        <taxon>Actinomycetota</taxon>
        <taxon>Actinomycetes</taxon>
        <taxon>Streptosporangiales</taxon>
        <taxon>Thermomonosporaceae</taxon>
        <taxon>Actinoallomurus</taxon>
    </lineage>
</organism>
<keyword evidence="4" id="KW-0804">Transcription</keyword>
<comment type="similarity">
    <text evidence="1">Belongs to the LysR transcriptional regulatory family.</text>
</comment>
<gene>
    <name evidence="7" type="ORF">GCM10023196_066620</name>
</gene>
<keyword evidence="8" id="KW-1185">Reference proteome</keyword>
<sequence>MLDVKRLTMLRDLAEHGRVTAVAELHGVTPSAVSQQLRVLETEAGAALIRREGRILRLTAAGTALAAESEHVLAALERAEGAVRTLDAEPSGELEIGCVPSALATVAAPLVAELTARHPRLRPRIVESEPEDSVPRLKQHGLDLAVAYRYHLLGPPPWSGITAVALFDDPLMVAIPEDLRQAVEDGGLGPLRDRAWISAPTSSACHEVLVHACRNADFTPRIDHWYSDLRSALSLVATGLAVTVLPNLLCADPPAGVAVLPLPGRGRTVEALVRAGAEHQPAIAAALTALADLNGGETTRRGHRGGRRQEGETCSFGT</sequence>
<dbReference type="InterPro" id="IPR036390">
    <property type="entry name" value="WH_DNA-bd_sf"/>
</dbReference>
<dbReference type="SUPFAM" id="SSF53850">
    <property type="entry name" value="Periplasmic binding protein-like II"/>
    <property type="match status" value="1"/>
</dbReference>
<dbReference type="EMBL" id="BAABHK010000011">
    <property type="protein sequence ID" value="GAA4632594.1"/>
    <property type="molecule type" value="Genomic_DNA"/>
</dbReference>
<evidence type="ECO:0000256" key="5">
    <source>
        <dbReference type="SAM" id="MobiDB-lite"/>
    </source>
</evidence>
<dbReference type="CDD" id="cd00090">
    <property type="entry name" value="HTH_ARSR"/>
    <property type="match status" value="1"/>
</dbReference>
<comment type="caution">
    <text evidence="7">The sequence shown here is derived from an EMBL/GenBank/DDBJ whole genome shotgun (WGS) entry which is preliminary data.</text>
</comment>
<dbReference type="InterPro" id="IPR000847">
    <property type="entry name" value="LysR_HTH_N"/>
</dbReference>
<keyword evidence="3" id="KW-0238">DNA-binding</keyword>
<dbReference type="Pfam" id="PF03466">
    <property type="entry name" value="LysR_substrate"/>
    <property type="match status" value="1"/>
</dbReference>
<accession>A0ABP8UL49</accession>
<feature type="region of interest" description="Disordered" evidence="5">
    <location>
        <begin position="295"/>
        <end position="318"/>
    </location>
</feature>
<evidence type="ECO:0000256" key="2">
    <source>
        <dbReference type="ARBA" id="ARBA00023015"/>
    </source>
</evidence>
<dbReference type="Pfam" id="PF00126">
    <property type="entry name" value="HTH_1"/>
    <property type="match status" value="1"/>
</dbReference>
<evidence type="ECO:0000313" key="7">
    <source>
        <dbReference type="EMBL" id="GAA4632594.1"/>
    </source>
</evidence>
<dbReference type="RefSeq" id="WP_345435593.1">
    <property type="nucleotide sequence ID" value="NZ_BAABHK010000011.1"/>
</dbReference>
<evidence type="ECO:0000313" key="8">
    <source>
        <dbReference type="Proteomes" id="UP001501442"/>
    </source>
</evidence>
<dbReference type="Proteomes" id="UP001501442">
    <property type="component" value="Unassembled WGS sequence"/>
</dbReference>
<evidence type="ECO:0000256" key="3">
    <source>
        <dbReference type="ARBA" id="ARBA00023125"/>
    </source>
</evidence>
<name>A0ABP8UL49_9ACTN</name>
<dbReference type="InterPro" id="IPR005119">
    <property type="entry name" value="LysR_subst-bd"/>
</dbReference>
<dbReference type="PANTHER" id="PTHR30346:SF29">
    <property type="entry name" value="LYSR SUBSTRATE-BINDING"/>
    <property type="match status" value="1"/>
</dbReference>
<dbReference type="InterPro" id="IPR036388">
    <property type="entry name" value="WH-like_DNA-bd_sf"/>
</dbReference>
<dbReference type="SUPFAM" id="SSF46785">
    <property type="entry name" value="Winged helix' DNA-binding domain"/>
    <property type="match status" value="1"/>
</dbReference>
<dbReference type="InterPro" id="IPR011991">
    <property type="entry name" value="ArsR-like_HTH"/>
</dbReference>
<evidence type="ECO:0000259" key="6">
    <source>
        <dbReference type="PROSITE" id="PS50931"/>
    </source>
</evidence>
<evidence type="ECO:0000256" key="4">
    <source>
        <dbReference type="ARBA" id="ARBA00023163"/>
    </source>
</evidence>